<dbReference type="EMBL" id="BJXH01000026">
    <property type="protein sequence ID" value="GEM68909.1"/>
    <property type="molecule type" value="Genomic_DNA"/>
</dbReference>
<dbReference type="PANTHER" id="PTHR43280:SF29">
    <property type="entry name" value="ARAC-FAMILY TRANSCRIPTIONAL REGULATOR"/>
    <property type="match status" value="1"/>
</dbReference>
<dbReference type="SMART" id="SM00342">
    <property type="entry name" value="HTH_ARAC"/>
    <property type="match status" value="1"/>
</dbReference>
<dbReference type="SUPFAM" id="SSF46689">
    <property type="entry name" value="Homeodomain-like"/>
    <property type="match status" value="1"/>
</dbReference>
<keyword evidence="4" id="KW-0812">Transmembrane</keyword>
<keyword evidence="4" id="KW-0472">Membrane</keyword>
<feature type="transmembrane region" description="Helical" evidence="4">
    <location>
        <begin position="58"/>
        <end position="78"/>
    </location>
</feature>
<organism evidence="6 7">
    <name type="scientific">Sphingobacterium mizutaii NBRC 14946 = DSM 11724</name>
    <dbReference type="NCBI Taxonomy" id="1220576"/>
    <lineage>
        <taxon>Bacteria</taxon>
        <taxon>Pseudomonadati</taxon>
        <taxon>Bacteroidota</taxon>
        <taxon>Sphingobacteriia</taxon>
        <taxon>Sphingobacteriales</taxon>
        <taxon>Sphingobacteriaceae</taxon>
        <taxon>Sphingobacterium</taxon>
    </lineage>
</organism>
<dbReference type="Gene3D" id="1.10.10.60">
    <property type="entry name" value="Homeodomain-like"/>
    <property type="match status" value="1"/>
</dbReference>
<keyword evidence="4" id="KW-1133">Transmembrane helix</keyword>
<dbReference type="PANTHER" id="PTHR43280">
    <property type="entry name" value="ARAC-FAMILY TRANSCRIPTIONAL REGULATOR"/>
    <property type="match status" value="1"/>
</dbReference>
<keyword evidence="1" id="KW-0805">Transcription regulation</keyword>
<dbReference type="InterPro" id="IPR018062">
    <property type="entry name" value="HTH_AraC-typ_CS"/>
</dbReference>
<dbReference type="Proteomes" id="UP000321676">
    <property type="component" value="Unassembled WGS sequence"/>
</dbReference>
<feature type="transmembrane region" description="Helical" evidence="4">
    <location>
        <begin position="24"/>
        <end position="46"/>
    </location>
</feature>
<protein>
    <recommendedName>
        <fullName evidence="5">HTH araC/xylS-type domain-containing protein</fullName>
    </recommendedName>
</protein>
<dbReference type="PROSITE" id="PS00041">
    <property type="entry name" value="HTH_ARAC_FAMILY_1"/>
    <property type="match status" value="1"/>
</dbReference>
<keyword evidence="2" id="KW-0238">DNA-binding</keyword>
<dbReference type="PROSITE" id="PS01124">
    <property type="entry name" value="HTH_ARAC_FAMILY_2"/>
    <property type="match status" value="1"/>
</dbReference>
<accession>A0ABQ0W4P1</accession>
<evidence type="ECO:0000256" key="4">
    <source>
        <dbReference type="SAM" id="Phobius"/>
    </source>
</evidence>
<dbReference type="InterPro" id="IPR009057">
    <property type="entry name" value="Homeodomain-like_sf"/>
</dbReference>
<evidence type="ECO:0000313" key="6">
    <source>
        <dbReference type="EMBL" id="GEM68909.1"/>
    </source>
</evidence>
<proteinExistence type="predicted"/>
<feature type="domain" description="HTH araC/xylS-type" evidence="5">
    <location>
        <begin position="116"/>
        <end position="216"/>
    </location>
</feature>
<sequence length="219" mass="25509">MFTYPSIVIFSKKKESLFVNERSLILLEILALLGFALFFFINIIYINHLSNNFSNRHAQLVIIAIILVNVAVLTWFLISSRFLASSQDDEHAFSFMPAIDLNIKDQELHQIKNKINQIMEMEHLFLDAHLSLDRLSKQTSIDKEKLEYYVLQVMNSSFEDWLASYRIKHAVELIHADSGSLKLEYLANLSGFDSRTTFNKYFKLYVGESPSNYRNKLIK</sequence>
<keyword evidence="7" id="KW-1185">Reference proteome</keyword>
<dbReference type="Pfam" id="PF12833">
    <property type="entry name" value="HTH_18"/>
    <property type="match status" value="1"/>
</dbReference>
<gene>
    <name evidence="6" type="ORF">SMI01S_25150</name>
</gene>
<evidence type="ECO:0000313" key="7">
    <source>
        <dbReference type="Proteomes" id="UP000321676"/>
    </source>
</evidence>
<evidence type="ECO:0000259" key="5">
    <source>
        <dbReference type="PROSITE" id="PS01124"/>
    </source>
</evidence>
<name>A0ABQ0W4P1_9SPHI</name>
<evidence type="ECO:0000256" key="1">
    <source>
        <dbReference type="ARBA" id="ARBA00023015"/>
    </source>
</evidence>
<evidence type="ECO:0000256" key="3">
    <source>
        <dbReference type="ARBA" id="ARBA00023163"/>
    </source>
</evidence>
<evidence type="ECO:0000256" key="2">
    <source>
        <dbReference type="ARBA" id="ARBA00023125"/>
    </source>
</evidence>
<dbReference type="InterPro" id="IPR018060">
    <property type="entry name" value="HTH_AraC"/>
</dbReference>
<comment type="caution">
    <text evidence="6">The sequence shown here is derived from an EMBL/GenBank/DDBJ whole genome shotgun (WGS) entry which is preliminary data.</text>
</comment>
<keyword evidence="3" id="KW-0804">Transcription</keyword>
<reference evidence="6 7" key="1">
    <citation type="submission" date="2019-07" db="EMBL/GenBank/DDBJ databases">
        <title>Whole genome shotgun sequence of Sphingobacterium mizutaii NBRC 14946.</title>
        <authorList>
            <person name="Hosoyama A."/>
            <person name="Uohara A."/>
            <person name="Ohji S."/>
            <person name="Ichikawa N."/>
        </authorList>
    </citation>
    <scope>NUCLEOTIDE SEQUENCE [LARGE SCALE GENOMIC DNA]</scope>
    <source>
        <strain evidence="6 7">NBRC 14946</strain>
    </source>
</reference>